<reference evidence="2 3" key="1">
    <citation type="submission" date="2016-04" db="EMBL/GenBank/DDBJ databases">
        <title>A degradative enzymes factory behind the ericoid mycorrhizal symbiosis.</title>
        <authorList>
            <consortium name="DOE Joint Genome Institute"/>
            <person name="Martino E."/>
            <person name="Morin E."/>
            <person name="Grelet G."/>
            <person name="Kuo A."/>
            <person name="Kohler A."/>
            <person name="Daghino S."/>
            <person name="Barry K."/>
            <person name="Choi C."/>
            <person name="Cichocki N."/>
            <person name="Clum A."/>
            <person name="Copeland A."/>
            <person name="Hainaut M."/>
            <person name="Haridas S."/>
            <person name="Labutti K."/>
            <person name="Lindquist E."/>
            <person name="Lipzen A."/>
            <person name="Khouja H.-R."/>
            <person name="Murat C."/>
            <person name="Ohm R."/>
            <person name="Olson A."/>
            <person name="Spatafora J."/>
            <person name="Veneault-Fourrey C."/>
            <person name="Henrissat B."/>
            <person name="Grigoriev I."/>
            <person name="Martin F."/>
            <person name="Perotto S."/>
        </authorList>
    </citation>
    <scope>NUCLEOTIDE SEQUENCE [LARGE SCALE GENOMIC DNA]</scope>
    <source>
        <strain evidence="2 3">E</strain>
    </source>
</reference>
<name>A0A2J6TB83_9HELO</name>
<dbReference type="InParanoid" id="A0A2J6TB83"/>
<feature type="non-terminal residue" evidence="2">
    <location>
        <position position="94"/>
    </location>
</feature>
<evidence type="ECO:0000313" key="3">
    <source>
        <dbReference type="Proteomes" id="UP000235371"/>
    </source>
</evidence>
<proteinExistence type="predicted"/>
<dbReference type="RefSeq" id="XP_024737185.1">
    <property type="nucleotide sequence ID" value="XM_024880221.1"/>
</dbReference>
<dbReference type="GeneID" id="36588298"/>
<feature type="region of interest" description="Disordered" evidence="1">
    <location>
        <begin position="44"/>
        <end position="76"/>
    </location>
</feature>
<evidence type="ECO:0000256" key="1">
    <source>
        <dbReference type="SAM" id="MobiDB-lite"/>
    </source>
</evidence>
<accession>A0A2J6TB83</accession>
<sequence length="94" mass="9818">MYTLALTKGLPGRTQSISFSPFASGRVGVVPCFLELLGEAANAAAAHQTPAHQRRNGPPQDTTQKETPAVAGQEDEPAAVWAHAVTVSFSPFAS</sequence>
<dbReference type="AlphaFoldDB" id="A0A2J6TB83"/>
<gene>
    <name evidence="2" type="ORF">K444DRAFT_612856</name>
</gene>
<dbReference type="Proteomes" id="UP000235371">
    <property type="component" value="Unassembled WGS sequence"/>
</dbReference>
<organism evidence="2 3">
    <name type="scientific">Hyaloscypha bicolor E</name>
    <dbReference type="NCBI Taxonomy" id="1095630"/>
    <lineage>
        <taxon>Eukaryota</taxon>
        <taxon>Fungi</taxon>
        <taxon>Dikarya</taxon>
        <taxon>Ascomycota</taxon>
        <taxon>Pezizomycotina</taxon>
        <taxon>Leotiomycetes</taxon>
        <taxon>Helotiales</taxon>
        <taxon>Hyaloscyphaceae</taxon>
        <taxon>Hyaloscypha</taxon>
        <taxon>Hyaloscypha bicolor</taxon>
    </lineage>
</organism>
<dbReference type="EMBL" id="KZ613791">
    <property type="protein sequence ID" value="PMD60281.1"/>
    <property type="molecule type" value="Genomic_DNA"/>
</dbReference>
<keyword evidence="3" id="KW-1185">Reference proteome</keyword>
<evidence type="ECO:0000313" key="2">
    <source>
        <dbReference type="EMBL" id="PMD60281.1"/>
    </source>
</evidence>
<protein>
    <submittedName>
        <fullName evidence="2">Uncharacterized protein</fullName>
    </submittedName>
</protein>